<sequence>MATQRKKKRLLSVCLWNIDGVATKDFNKLDDSTFINNIKYYDMIGLVETHCTKSFISPLPKYKIYHSHRKSLDHYSRVLALNPFNKELRAKCFHLSKTYNKTRKKKRRNYLKDLMVKLKNTSQSNPKAFWDIINTLKSSDQENKESGIDAESCLNGSFKRALNDLNSSGQKAFFKLTNIFKNTPCDIQNFTFIFDHTVKPVVLYAPEILGLFDTRKCNKYNSENIFDQIFYTVPTEKINLNMCRYLLKVNRKTCKLALYGELGRFPWYIDIIMSMVKYWIRLYNDKPKDALLSGALAENITMIDNNQQCWLTCIKCILNECGLSHFYKNQKSIKNNFLLVLRKCLQCKFEKQWSQQLQTSDKLRTYRLFKNIF</sequence>
<organism evidence="1 2">
    <name type="scientific">Mytilus coruscus</name>
    <name type="common">Sea mussel</name>
    <dbReference type="NCBI Taxonomy" id="42192"/>
    <lineage>
        <taxon>Eukaryota</taxon>
        <taxon>Metazoa</taxon>
        <taxon>Spiralia</taxon>
        <taxon>Lophotrochozoa</taxon>
        <taxon>Mollusca</taxon>
        <taxon>Bivalvia</taxon>
        <taxon>Autobranchia</taxon>
        <taxon>Pteriomorphia</taxon>
        <taxon>Mytilida</taxon>
        <taxon>Mytiloidea</taxon>
        <taxon>Mytilidae</taxon>
        <taxon>Mytilinae</taxon>
        <taxon>Mytilus</taxon>
    </lineage>
</organism>
<dbReference type="AlphaFoldDB" id="A0A6J8EB37"/>
<keyword evidence="2" id="KW-1185">Reference proteome</keyword>
<name>A0A6J8EB37_MYTCO</name>
<dbReference type="EMBL" id="CACVKT020008733">
    <property type="protein sequence ID" value="CAC5417246.1"/>
    <property type="molecule type" value="Genomic_DNA"/>
</dbReference>
<accession>A0A6J8EB37</accession>
<dbReference type="Proteomes" id="UP000507470">
    <property type="component" value="Unassembled WGS sequence"/>
</dbReference>
<gene>
    <name evidence="1" type="ORF">MCOR_49779</name>
</gene>
<evidence type="ECO:0000313" key="1">
    <source>
        <dbReference type="EMBL" id="CAC5417246.1"/>
    </source>
</evidence>
<reference evidence="1 2" key="1">
    <citation type="submission" date="2020-06" db="EMBL/GenBank/DDBJ databases">
        <authorList>
            <person name="Li R."/>
            <person name="Bekaert M."/>
        </authorList>
    </citation>
    <scope>NUCLEOTIDE SEQUENCE [LARGE SCALE GENOMIC DNA]</scope>
    <source>
        <strain evidence="2">wild</strain>
    </source>
</reference>
<protein>
    <submittedName>
        <fullName evidence="1">Uncharacterized protein</fullName>
    </submittedName>
</protein>
<proteinExistence type="predicted"/>
<evidence type="ECO:0000313" key="2">
    <source>
        <dbReference type="Proteomes" id="UP000507470"/>
    </source>
</evidence>